<proteinExistence type="predicted"/>
<dbReference type="EMBL" id="JBBPDW010000021">
    <property type="protein sequence ID" value="KAK7543304.1"/>
    <property type="molecule type" value="Genomic_DNA"/>
</dbReference>
<protein>
    <submittedName>
        <fullName evidence="2">Uncharacterized protein</fullName>
    </submittedName>
</protein>
<comment type="caution">
    <text evidence="2">The sequence shown here is derived from an EMBL/GenBank/DDBJ whole genome shotgun (WGS) entry which is preliminary data.</text>
</comment>
<gene>
    <name evidence="2" type="ORF">IWX46DRAFT_159769</name>
</gene>
<evidence type="ECO:0000256" key="1">
    <source>
        <dbReference type="SAM" id="MobiDB-lite"/>
    </source>
</evidence>
<evidence type="ECO:0000313" key="2">
    <source>
        <dbReference type="EMBL" id="KAK7543304.1"/>
    </source>
</evidence>
<accession>A0ABR1M9Q2</accession>
<dbReference type="Proteomes" id="UP001365128">
    <property type="component" value="Unassembled WGS sequence"/>
</dbReference>
<name>A0ABR1M9Q2_9PEZI</name>
<keyword evidence="3" id="KW-1185">Reference proteome</keyword>
<feature type="region of interest" description="Disordered" evidence="1">
    <location>
        <begin position="50"/>
        <end position="77"/>
    </location>
</feature>
<reference evidence="2 3" key="1">
    <citation type="submission" date="2024-04" db="EMBL/GenBank/DDBJ databases">
        <title>Phyllosticta paracitricarpa is synonymous to the EU quarantine fungus P. citricarpa based on phylogenomic analyses.</title>
        <authorList>
            <consortium name="Lawrence Berkeley National Laboratory"/>
            <person name="Van Ingen-Buijs V.A."/>
            <person name="Van Westerhoven A.C."/>
            <person name="Haridas S."/>
            <person name="Skiadas P."/>
            <person name="Martin F."/>
            <person name="Groenewald J.Z."/>
            <person name="Crous P.W."/>
            <person name="Seidl M.F."/>
        </authorList>
    </citation>
    <scope>NUCLEOTIDE SEQUENCE [LARGE SCALE GENOMIC DNA]</scope>
    <source>
        <strain evidence="2 3">CBS 122670</strain>
    </source>
</reference>
<organism evidence="2 3">
    <name type="scientific">Phyllosticta citricarpa</name>
    <dbReference type="NCBI Taxonomy" id="55181"/>
    <lineage>
        <taxon>Eukaryota</taxon>
        <taxon>Fungi</taxon>
        <taxon>Dikarya</taxon>
        <taxon>Ascomycota</taxon>
        <taxon>Pezizomycotina</taxon>
        <taxon>Dothideomycetes</taxon>
        <taxon>Dothideomycetes incertae sedis</taxon>
        <taxon>Botryosphaeriales</taxon>
        <taxon>Phyllostictaceae</taxon>
        <taxon>Phyllosticta</taxon>
    </lineage>
</organism>
<evidence type="ECO:0000313" key="3">
    <source>
        <dbReference type="Proteomes" id="UP001365128"/>
    </source>
</evidence>
<sequence>MLLTNCDLMIGPLSFAIDSSRHGTWWSSSSSSDSTSWHLCRSPRSLAFSSRVHPSLPSDNKQTPSPRSGYHHLAPAPKRPNHLLLIARNAQGASNRRSQSSSFARFRLGLGGRACACHPLTHLPHHSPPGLGLGLGLDRVGPGERRGAIVARPPCAEALPCDACCFLVGLLVVEVGCAVPKREGVRPRVSFGVLHVCRLRNISLSRYDCCLVVGCPLRALCLMLVAQLMIEFLDLWQDEVAP</sequence>
<feature type="compositionally biased region" description="Polar residues" evidence="1">
    <location>
        <begin position="57"/>
        <end position="66"/>
    </location>
</feature>